<feature type="transmembrane region" description="Helical" evidence="6">
    <location>
        <begin position="281"/>
        <end position="307"/>
    </location>
</feature>
<evidence type="ECO:0000256" key="4">
    <source>
        <dbReference type="ARBA" id="ARBA00022989"/>
    </source>
</evidence>
<dbReference type="PANTHER" id="PTHR35007">
    <property type="entry name" value="INTEGRAL MEMBRANE PROTEIN-RELATED"/>
    <property type="match status" value="1"/>
</dbReference>
<keyword evidence="3 6" id="KW-0812">Transmembrane</keyword>
<dbReference type="EMBL" id="CP031422">
    <property type="protein sequence ID" value="AZS39973.1"/>
    <property type="molecule type" value="Genomic_DNA"/>
</dbReference>
<dbReference type="InterPro" id="IPR042094">
    <property type="entry name" value="T2SS_GspF_sf"/>
</dbReference>
<dbReference type="Proteomes" id="UP000274841">
    <property type="component" value="Chromosome"/>
</dbReference>
<dbReference type="PANTHER" id="PTHR35007:SF1">
    <property type="entry name" value="PILUS ASSEMBLY PROTEIN"/>
    <property type="match status" value="1"/>
</dbReference>
<dbReference type="InterPro" id="IPR018076">
    <property type="entry name" value="T2SS_GspF_dom"/>
</dbReference>
<feature type="transmembrane region" description="Helical" evidence="6">
    <location>
        <begin position="135"/>
        <end position="154"/>
    </location>
</feature>
<dbReference type="AlphaFoldDB" id="A0A3S9WIZ1"/>
<dbReference type="KEGG" id="moy:CVS54_01291"/>
<evidence type="ECO:0000259" key="7">
    <source>
        <dbReference type="Pfam" id="PF00482"/>
    </source>
</evidence>
<evidence type="ECO:0000256" key="2">
    <source>
        <dbReference type="ARBA" id="ARBA00022475"/>
    </source>
</evidence>
<evidence type="ECO:0000256" key="6">
    <source>
        <dbReference type="SAM" id="Phobius"/>
    </source>
</evidence>
<protein>
    <recommendedName>
        <fullName evidence="7">Type II secretion system protein GspF domain-containing protein</fullName>
    </recommendedName>
</protein>
<comment type="subcellular location">
    <subcellularLocation>
        <location evidence="1">Cell membrane</location>
        <topology evidence="1">Multi-pass membrane protein</topology>
    </subcellularLocation>
</comment>
<dbReference type="GO" id="GO:0005886">
    <property type="term" value="C:plasma membrane"/>
    <property type="evidence" value="ECO:0007669"/>
    <property type="project" value="UniProtKB-SubCell"/>
</dbReference>
<sequence>MSGMTALASAVLIGCGFAAGVLSALSALPRWRAASLAVRIGPYVRDVVADDRLPRGVLPAAGALPASSRTLWERARNAFESLLGGGEPLRRRLAQAGVRTDPAAFRGRQLGWGLAGIGVGAIGVTVLALTGRLSVPTGVMPLLCGAAAAAAYDLQLSARAKARRVRLTDELPTTLEFLALCLSAGEGFLDSLRRVSEVGSGELTAELRHVVLAVGTGSPLADALNEMARRLQLPGLSRVVDQVIAALEHGAPLAAVLHAQASDAREDAKRVLIEQAGRKEILMLLPLVFLILPLSVLFAVYPGLFILRLGIG</sequence>
<keyword evidence="4 6" id="KW-1133">Transmembrane helix</keyword>
<feature type="transmembrane region" description="Helical" evidence="6">
    <location>
        <begin position="110"/>
        <end position="129"/>
    </location>
</feature>
<evidence type="ECO:0000256" key="3">
    <source>
        <dbReference type="ARBA" id="ARBA00022692"/>
    </source>
</evidence>
<feature type="transmembrane region" description="Helical" evidence="6">
    <location>
        <begin position="6"/>
        <end position="28"/>
    </location>
</feature>
<gene>
    <name evidence="8" type="ORF">CVS54_01291</name>
</gene>
<dbReference type="RefSeq" id="WP_046748980.1">
    <property type="nucleotide sequence ID" value="NZ_JBHVAY010000002.1"/>
</dbReference>
<evidence type="ECO:0000256" key="5">
    <source>
        <dbReference type="ARBA" id="ARBA00023136"/>
    </source>
</evidence>
<accession>A0A3S9WIZ1</accession>
<dbReference type="Gene3D" id="1.20.81.30">
    <property type="entry name" value="Type II secretion system (T2SS), domain F"/>
    <property type="match status" value="1"/>
</dbReference>
<organism evidence="8 9">
    <name type="scientific">Microbacterium oxydans</name>
    <dbReference type="NCBI Taxonomy" id="82380"/>
    <lineage>
        <taxon>Bacteria</taxon>
        <taxon>Bacillati</taxon>
        <taxon>Actinomycetota</taxon>
        <taxon>Actinomycetes</taxon>
        <taxon>Micrococcales</taxon>
        <taxon>Microbacteriaceae</taxon>
        <taxon>Microbacterium</taxon>
    </lineage>
</organism>
<evidence type="ECO:0000256" key="1">
    <source>
        <dbReference type="ARBA" id="ARBA00004651"/>
    </source>
</evidence>
<keyword evidence="5 6" id="KW-0472">Membrane</keyword>
<keyword evidence="2" id="KW-1003">Cell membrane</keyword>
<reference evidence="8 9" key="1">
    <citation type="submission" date="2018-08" db="EMBL/GenBank/DDBJ databases">
        <title>Microbacterium oxydans strain HG3.</title>
        <authorList>
            <person name="ORTET P."/>
        </authorList>
    </citation>
    <scope>NUCLEOTIDE SEQUENCE [LARGE SCALE GENOMIC DNA]</scope>
    <source>
        <strain evidence="8 9">HG3</strain>
    </source>
</reference>
<name>A0A3S9WIZ1_9MICO</name>
<evidence type="ECO:0000313" key="9">
    <source>
        <dbReference type="Proteomes" id="UP000274841"/>
    </source>
</evidence>
<proteinExistence type="predicted"/>
<dbReference type="Pfam" id="PF00482">
    <property type="entry name" value="T2SSF"/>
    <property type="match status" value="1"/>
</dbReference>
<evidence type="ECO:0000313" key="8">
    <source>
        <dbReference type="EMBL" id="AZS39973.1"/>
    </source>
</evidence>
<feature type="domain" description="Type II secretion system protein GspF" evidence="7">
    <location>
        <begin position="175"/>
        <end position="298"/>
    </location>
</feature>